<evidence type="ECO:0000313" key="3">
    <source>
        <dbReference type="Proteomes" id="UP000501648"/>
    </source>
</evidence>
<accession>A0A6M3ZN46</accession>
<gene>
    <name evidence="2" type="ORF">C798_06795</name>
</gene>
<evidence type="ECO:0000313" key="2">
    <source>
        <dbReference type="EMBL" id="QJP99945.1"/>
    </source>
</evidence>
<protein>
    <recommendedName>
        <fullName evidence="4">Lipoprotein</fullName>
    </recommendedName>
</protein>
<evidence type="ECO:0008006" key="4">
    <source>
        <dbReference type="Google" id="ProtNLM"/>
    </source>
</evidence>
<dbReference type="Proteomes" id="UP000501648">
    <property type="component" value="Chromosome"/>
</dbReference>
<reference evidence="2 3" key="1">
    <citation type="journal article" date="2012" name="J. Bacteriol.">
        <title>Genome sequence of the pathogenic Herbaspirillum seropedicae strain Os34, isolated from rice roots.</title>
        <authorList>
            <person name="Ye W."/>
            <person name="Ye S."/>
            <person name="Liu J."/>
            <person name="Chang S."/>
            <person name="Chen M."/>
            <person name="Zhu B."/>
            <person name="Guo L."/>
            <person name="An Q."/>
        </authorList>
    </citation>
    <scope>NUCLEOTIDE SEQUENCE [LARGE SCALE GENOMIC DNA]</scope>
    <source>
        <strain evidence="2 3">Os34</strain>
    </source>
</reference>
<feature type="region of interest" description="Disordered" evidence="1">
    <location>
        <begin position="51"/>
        <end position="76"/>
    </location>
</feature>
<organism evidence="2 3">
    <name type="scientific">Herbaspirillum rubrisubalbicans Os34</name>
    <dbReference type="NCBI Taxonomy" id="1235827"/>
    <lineage>
        <taxon>Bacteria</taxon>
        <taxon>Pseudomonadati</taxon>
        <taxon>Pseudomonadota</taxon>
        <taxon>Betaproteobacteria</taxon>
        <taxon>Burkholderiales</taxon>
        <taxon>Oxalobacteraceae</taxon>
        <taxon>Herbaspirillum</taxon>
    </lineage>
</organism>
<evidence type="ECO:0000256" key="1">
    <source>
        <dbReference type="SAM" id="MobiDB-lite"/>
    </source>
</evidence>
<name>A0A6M3ZN46_9BURK</name>
<sequence>METLMRSRPAPLPLALTAVAAVLTLALSGCSRSPKEQLAYQHAEEQYQINQRNAELARSRPEGETQDEEERGRRRY</sequence>
<dbReference type="PROSITE" id="PS51257">
    <property type="entry name" value="PROKAR_LIPOPROTEIN"/>
    <property type="match status" value="1"/>
</dbReference>
<dbReference type="EMBL" id="CP008956">
    <property type="protein sequence ID" value="QJP99945.1"/>
    <property type="molecule type" value="Genomic_DNA"/>
</dbReference>
<proteinExistence type="predicted"/>
<dbReference type="AlphaFoldDB" id="A0A6M3ZN46"/>